<dbReference type="Gene3D" id="1.10.10.10">
    <property type="entry name" value="Winged helix-like DNA-binding domain superfamily/Winged helix DNA-binding domain"/>
    <property type="match status" value="1"/>
</dbReference>
<reference evidence="1 2" key="1">
    <citation type="submission" date="2019-01" db="EMBL/GenBank/DDBJ databases">
        <authorList>
            <person name="Brito A."/>
        </authorList>
    </citation>
    <scope>NUCLEOTIDE SEQUENCE [LARGE SCALE GENOMIC DNA]</scope>
    <source>
        <strain evidence="1">1</strain>
    </source>
</reference>
<dbReference type="Proteomes" id="UP000320055">
    <property type="component" value="Unassembled WGS sequence"/>
</dbReference>
<organism evidence="1 2">
    <name type="scientific">Hyella patelloides LEGE 07179</name>
    <dbReference type="NCBI Taxonomy" id="945734"/>
    <lineage>
        <taxon>Bacteria</taxon>
        <taxon>Bacillati</taxon>
        <taxon>Cyanobacteriota</taxon>
        <taxon>Cyanophyceae</taxon>
        <taxon>Pleurocapsales</taxon>
        <taxon>Hyellaceae</taxon>
        <taxon>Hyella</taxon>
    </lineage>
</organism>
<accession>A0A563VJW0</accession>
<evidence type="ECO:0000313" key="2">
    <source>
        <dbReference type="Proteomes" id="UP000320055"/>
    </source>
</evidence>
<sequence length="122" mass="14279">MPAPLRIQLNPEEEETLAELRKAISVPYRTRDRAHMLKLNAQGKKVPEIAKIFNCHSHTVRATIRRWEAKGLVGLWEERGRGAKAKWKDEDIEYIENCLNQEQRTYNSTQLARKLKQERAVD</sequence>
<dbReference type="SUPFAM" id="SSF46689">
    <property type="entry name" value="Homeodomain-like"/>
    <property type="match status" value="1"/>
</dbReference>
<dbReference type="Pfam" id="PF13384">
    <property type="entry name" value="HTH_23"/>
    <property type="match status" value="1"/>
</dbReference>
<keyword evidence="2" id="KW-1185">Reference proteome</keyword>
<name>A0A563VJW0_9CYAN</name>
<dbReference type="EMBL" id="CAACVJ010000014">
    <property type="protein sequence ID" value="VEP11617.1"/>
    <property type="molecule type" value="Genomic_DNA"/>
</dbReference>
<dbReference type="RefSeq" id="WP_425461538.1">
    <property type="nucleotide sequence ID" value="NZ_LR213866.1"/>
</dbReference>
<evidence type="ECO:0000313" key="1">
    <source>
        <dbReference type="EMBL" id="VEP11617.1"/>
    </source>
</evidence>
<dbReference type="AlphaFoldDB" id="A0A563VJW0"/>
<proteinExistence type="predicted"/>
<gene>
    <name evidence="1" type="ORF">H1P_1100001</name>
</gene>
<dbReference type="InterPro" id="IPR009057">
    <property type="entry name" value="Homeodomain-like_sf"/>
</dbReference>
<protein>
    <submittedName>
        <fullName evidence="1">Transposase</fullName>
    </submittedName>
</protein>
<dbReference type="InterPro" id="IPR036388">
    <property type="entry name" value="WH-like_DNA-bd_sf"/>
</dbReference>